<organism evidence="1 2">
    <name type="scientific">Chaetomium tenue</name>
    <dbReference type="NCBI Taxonomy" id="1854479"/>
    <lineage>
        <taxon>Eukaryota</taxon>
        <taxon>Fungi</taxon>
        <taxon>Dikarya</taxon>
        <taxon>Ascomycota</taxon>
        <taxon>Pezizomycotina</taxon>
        <taxon>Sordariomycetes</taxon>
        <taxon>Sordariomycetidae</taxon>
        <taxon>Sordariales</taxon>
        <taxon>Chaetomiaceae</taxon>
        <taxon>Chaetomium</taxon>
    </lineage>
</organism>
<evidence type="ECO:0000313" key="2">
    <source>
        <dbReference type="Proteomes" id="UP000724584"/>
    </source>
</evidence>
<gene>
    <name evidence="1" type="ORF">F5144DRAFT_575961</name>
</gene>
<evidence type="ECO:0000313" key="1">
    <source>
        <dbReference type="EMBL" id="KAH6627472.1"/>
    </source>
</evidence>
<dbReference type="EMBL" id="JAGIZQ010000005">
    <property type="protein sequence ID" value="KAH6627472.1"/>
    <property type="molecule type" value="Genomic_DNA"/>
</dbReference>
<dbReference type="Proteomes" id="UP000724584">
    <property type="component" value="Unassembled WGS sequence"/>
</dbReference>
<sequence>MTISAESLFDEWEPTDLGNGMANMTTTFHPFSRLPFELRARVWEQTVEPRTVHVRVLHTQIRVPNPDPIPKEAEARARRPSQVTRFIPRLDSSTPVPATLQTCREARNLGLYQQAFPELSPDETRYAWLNLEIDLIFIDTRCYLKSFKPIARLIERLKFERENSSEYFYHFESKHIRNFANTKEIHVICADGIEAWHQASWEHYWPCGKENVFLIDKYDGRMMNSVELDEMVDQELREAWAAEGYEYPSGQPLGEIQP</sequence>
<name>A0ACB7P3L0_9PEZI</name>
<protein>
    <submittedName>
        <fullName evidence="1">Uncharacterized protein</fullName>
    </submittedName>
</protein>
<reference evidence="1 2" key="1">
    <citation type="journal article" date="2021" name="Nat. Commun.">
        <title>Genetic determinants of endophytism in the Arabidopsis root mycobiome.</title>
        <authorList>
            <person name="Mesny F."/>
            <person name="Miyauchi S."/>
            <person name="Thiergart T."/>
            <person name="Pickel B."/>
            <person name="Atanasova L."/>
            <person name="Karlsson M."/>
            <person name="Huettel B."/>
            <person name="Barry K.W."/>
            <person name="Haridas S."/>
            <person name="Chen C."/>
            <person name="Bauer D."/>
            <person name="Andreopoulos W."/>
            <person name="Pangilinan J."/>
            <person name="LaButti K."/>
            <person name="Riley R."/>
            <person name="Lipzen A."/>
            <person name="Clum A."/>
            <person name="Drula E."/>
            <person name="Henrissat B."/>
            <person name="Kohler A."/>
            <person name="Grigoriev I.V."/>
            <person name="Martin F.M."/>
            <person name="Hacquard S."/>
        </authorList>
    </citation>
    <scope>NUCLEOTIDE SEQUENCE [LARGE SCALE GENOMIC DNA]</scope>
    <source>
        <strain evidence="1 2">MPI-SDFR-AT-0079</strain>
    </source>
</reference>
<keyword evidence="2" id="KW-1185">Reference proteome</keyword>
<comment type="caution">
    <text evidence="1">The sequence shown here is derived from an EMBL/GenBank/DDBJ whole genome shotgun (WGS) entry which is preliminary data.</text>
</comment>
<proteinExistence type="predicted"/>
<accession>A0ACB7P3L0</accession>